<dbReference type="PROSITE" id="PS50263">
    <property type="entry name" value="CN_HYDROLASE"/>
    <property type="match status" value="1"/>
</dbReference>
<evidence type="ECO:0000256" key="2">
    <source>
        <dbReference type="ARBA" id="ARBA00022729"/>
    </source>
</evidence>
<dbReference type="GeneID" id="20246782"/>
<dbReference type="Pfam" id="PF00795">
    <property type="entry name" value="CN_hydrolase"/>
    <property type="match status" value="1"/>
</dbReference>
<dbReference type="EMBL" id="KB202518">
    <property type="protein sequence ID" value="ESO89938.1"/>
    <property type="molecule type" value="Genomic_DNA"/>
</dbReference>
<dbReference type="Proteomes" id="UP000030746">
    <property type="component" value="Unassembled WGS sequence"/>
</dbReference>
<dbReference type="InterPro" id="IPR003010">
    <property type="entry name" value="C-N_Hydrolase"/>
</dbReference>
<evidence type="ECO:0000256" key="3">
    <source>
        <dbReference type="ARBA" id="ARBA00022801"/>
    </source>
</evidence>
<evidence type="ECO:0000256" key="1">
    <source>
        <dbReference type="ARBA" id="ARBA00008225"/>
    </source>
</evidence>
<sequence>MDRTVLLFVVLGFLSLACNIECYSRNKFKAAVYEHSLIIPPNRTSVASRYHALADVMVNLKIYDQQAKFAASQDVDILVFPEDGLYGYKFNRKSIKPYLEEIPDPRKEVWNPCTQPRRYADTEIQIYLSCMAMNNSMYIVANMGNKKRCTRRHDPRCPSDGQYQFNTNVVYAPNGRLIARYHKQNLFYEDQFDVPKDVNYATFETPFGKFGTFTCFDILFKEPAITLIEQFNVTNIVFPTAWMDALPLLSSIQFHSAFAEGMGVNFLSANIHLPHKRFHGSGIYTPNGPKNFYYNDVGYGGGKLVISQLDVIRHRKRHQTAYNKVPKPPSNQRSFQAELFKDKFNFVELRSNSGSVSVCHNRLCCHVEYSNYKNNNELYAFGAFDGLHTHEGMYYLQICTLLKCANRTRQSCGKPTKQAFTQFTDLKMYGTFDTNYVYPEVLKSRTRDGQLTLRSTGWRYNNGVLQATRKTSNPVLSASLFGRIYSRDRMPPGYHFSTNSGVITQITVSSLLMVILSVTSVLW</sequence>
<reference evidence="7 8" key="1">
    <citation type="journal article" date="2013" name="Nature">
        <title>Insights into bilaterian evolution from three spiralian genomes.</title>
        <authorList>
            <person name="Simakov O."/>
            <person name="Marletaz F."/>
            <person name="Cho S.J."/>
            <person name="Edsinger-Gonzales E."/>
            <person name="Havlak P."/>
            <person name="Hellsten U."/>
            <person name="Kuo D.H."/>
            <person name="Larsson T."/>
            <person name="Lv J."/>
            <person name="Arendt D."/>
            <person name="Savage R."/>
            <person name="Osoegawa K."/>
            <person name="de Jong P."/>
            <person name="Grimwood J."/>
            <person name="Chapman J.A."/>
            <person name="Shapiro H."/>
            <person name="Aerts A."/>
            <person name="Otillar R.P."/>
            <person name="Terry A.Y."/>
            <person name="Boore J.L."/>
            <person name="Grigoriev I.V."/>
            <person name="Lindberg D.R."/>
            <person name="Seaver E.C."/>
            <person name="Weisblat D.A."/>
            <person name="Putnam N.H."/>
            <person name="Rokhsar D.S."/>
        </authorList>
    </citation>
    <scope>NUCLEOTIDE SEQUENCE [LARGE SCALE GENOMIC DNA]</scope>
</reference>
<dbReference type="GO" id="GO:0016811">
    <property type="term" value="F:hydrolase activity, acting on carbon-nitrogen (but not peptide) bonds, in linear amides"/>
    <property type="evidence" value="ECO:0007669"/>
    <property type="project" value="InterPro"/>
</dbReference>
<evidence type="ECO:0000256" key="5">
    <source>
        <dbReference type="SAM" id="SignalP"/>
    </source>
</evidence>
<gene>
    <name evidence="7" type="ORF">LOTGIDRAFT_218395</name>
</gene>
<dbReference type="STRING" id="225164.V3ZFK9"/>
<feature type="domain" description="CN hydrolase" evidence="6">
    <location>
        <begin position="42"/>
        <end position="311"/>
    </location>
</feature>
<dbReference type="InterPro" id="IPR043957">
    <property type="entry name" value="Vanin_C"/>
</dbReference>
<evidence type="ECO:0000256" key="4">
    <source>
        <dbReference type="ARBA" id="ARBA00023180"/>
    </source>
</evidence>
<dbReference type="InterPro" id="IPR012101">
    <property type="entry name" value="Biotinidase-like_euk"/>
</dbReference>
<proteinExistence type="inferred from homology"/>
<name>V3ZFK9_LOTGI</name>
<dbReference type="PANTHER" id="PTHR10609">
    <property type="entry name" value="BIOTINIDASE-RELATED"/>
    <property type="match status" value="1"/>
</dbReference>
<dbReference type="AlphaFoldDB" id="V3ZFK9"/>
<dbReference type="PANTHER" id="PTHR10609:SF27">
    <property type="entry name" value="CN HYDROLASE DOMAIN-CONTAINING PROTEIN-RELATED"/>
    <property type="match status" value="1"/>
</dbReference>
<keyword evidence="2 5" id="KW-0732">Signal</keyword>
<dbReference type="CTD" id="20246782"/>
<dbReference type="OrthoDB" id="10250282at2759"/>
<keyword evidence="4" id="KW-0325">Glycoprotein</keyword>
<dbReference type="FunFam" id="3.60.110.10:FF:000001">
    <property type="entry name" value="biotinidase isoform X1"/>
    <property type="match status" value="1"/>
</dbReference>
<dbReference type="RefSeq" id="XP_009059410.1">
    <property type="nucleotide sequence ID" value="XM_009061162.1"/>
</dbReference>
<comment type="similarity">
    <text evidence="1">Belongs to the carbon-nitrogen hydrolase superfamily. BTD/VNN family.</text>
</comment>
<evidence type="ECO:0000313" key="7">
    <source>
        <dbReference type="EMBL" id="ESO89938.1"/>
    </source>
</evidence>
<dbReference type="OMA" id="ANFGDKQ"/>
<dbReference type="InterPro" id="IPR040154">
    <property type="entry name" value="Biotinidase/VNN"/>
</dbReference>
<dbReference type="PROSITE" id="PS51257">
    <property type="entry name" value="PROKAR_LIPOPROTEIN"/>
    <property type="match status" value="1"/>
</dbReference>
<accession>V3ZFK9</accession>
<dbReference type="CDD" id="cd07567">
    <property type="entry name" value="biotinidase_like"/>
    <property type="match status" value="1"/>
</dbReference>
<dbReference type="Gene3D" id="3.60.110.10">
    <property type="entry name" value="Carbon-nitrogen hydrolase"/>
    <property type="match status" value="1"/>
</dbReference>
<evidence type="ECO:0000259" key="6">
    <source>
        <dbReference type="PROSITE" id="PS50263"/>
    </source>
</evidence>
<keyword evidence="3" id="KW-0378">Hydrolase</keyword>
<protein>
    <recommendedName>
        <fullName evidence="6">CN hydrolase domain-containing protein</fullName>
    </recommendedName>
</protein>
<dbReference type="InterPro" id="IPR036526">
    <property type="entry name" value="C-N_Hydrolase_sf"/>
</dbReference>
<dbReference type="KEGG" id="lgi:LOTGIDRAFT_218395"/>
<dbReference type="Pfam" id="PF19018">
    <property type="entry name" value="Vanin_C"/>
    <property type="match status" value="1"/>
</dbReference>
<feature type="chain" id="PRO_5004717752" description="CN hydrolase domain-containing protein" evidence="5">
    <location>
        <begin position="23"/>
        <end position="523"/>
    </location>
</feature>
<organism evidence="7 8">
    <name type="scientific">Lottia gigantea</name>
    <name type="common">Giant owl limpet</name>
    <dbReference type="NCBI Taxonomy" id="225164"/>
    <lineage>
        <taxon>Eukaryota</taxon>
        <taxon>Metazoa</taxon>
        <taxon>Spiralia</taxon>
        <taxon>Lophotrochozoa</taxon>
        <taxon>Mollusca</taxon>
        <taxon>Gastropoda</taxon>
        <taxon>Patellogastropoda</taxon>
        <taxon>Lottioidea</taxon>
        <taxon>Lottiidae</taxon>
        <taxon>Lottia</taxon>
    </lineage>
</organism>
<keyword evidence="8" id="KW-1185">Reference proteome</keyword>
<dbReference type="SUPFAM" id="SSF56317">
    <property type="entry name" value="Carbon-nitrogen hydrolase"/>
    <property type="match status" value="1"/>
</dbReference>
<evidence type="ECO:0000313" key="8">
    <source>
        <dbReference type="Proteomes" id="UP000030746"/>
    </source>
</evidence>
<dbReference type="HOGENOM" id="CLU_033209_0_0_1"/>
<feature type="signal peptide" evidence="5">
    <location>
        <begin position="1"/>
        <end position="22"/>
    </location>
</feature>